<name>A0A9D2HB63_9FIRM</name>
<dbReference type="Pfam" id="PF00126">
    <property type="entry name" value="HTH_1"/>
    <property type="match status" value="1"/>
</dbReference>
<dbReference type="InterPro" id="IPR036388">
    <property type="entry name" value="WH-like_DNA-bd_sf"/>
</dbReference>
<keyword evidence="2" id="KW-0805">Transcription regulation</keyword>
<protein>
    <submittedName>
        <fullName evidence="6">LysR family transcriptional regulator</fullName>
    </submittedName>
</protein>
<keyword evidence="4" id="KW-0804">Transcription</keyword>
<evidence type="ECO:0000256" key="4">
    <source>
        <dbReference type="ARBA" id="ARBA00023163"/>
    </source>
</evidence>
<dbReference type="GO" id="GO:0003677">
    <property type="term" value="F:DNA binding"/>
    <property type="evidence" value="ECO:0007669"/>
    <property type="project" value="UniProtKB-KW"/>
</dbReference>
<dbReference type="AlphaFoldDB" id="A0A9D2HB63"/>
<comment type="caution">
    <text evidence="6">The sequence shown here is derived from an EMBL/GenBank/DDBJ whole genome shotgun (WGS) entry which is preliminary data.</text>
</comment>
<dbReference type="GO" id="GO:0005829">
    <property type="term" value="C:cytosol"/>
    <property type="evidence" value="ECO:0007669"/>
    <property type="project" value="TreeGrafter"/>
</dbReference>
<dbReference type="EMBL" id="DXAK01000027">
    <property type="protein sequence ID" value="HJA06575.1"/>
    <property type="molecule type" value="Genomic_DNA"/>
</dbReference>
<dbReference type="SUPFAM" id="SSF46785">
    <property type="entry name" value="Winged helix' DNA-binding domain"/>
    <property type="match status" value="1"/>
</dbReference>
<dbReference type="InterPro" id="IPR005119">
    <property type="entry name" value="LysR_subst-bd"/>
</dbReference>
<dbReference type="FunFam" id="1.10.10.10:FF:000001">
    <property type="entry name" value="LysR family transcriptional regulator"/>
    <property type="match status" value="1"/>
</dbReference>
<dbReference type="Gene3D" id="1.10.10.10">
    <property type="entry name" value="Winged helix-like DNA-binding domain superfamily/Winged helix DNA-binding domain"/>
    <property type="match status" value="1"/>
</dbReference>
<dbReference type="GO" id="GO:0003700">
    <property type="term" value="F:DNA-binding transcription factor activity"/>
    <property type="evidence" value="ECO:0007669"/>
    <property type="project" value="InterPro"/>
</dbReference>
<reference evidence="6" key="2">
    <citation type="submission" date="2021-04" db="EMBL/GenBank/DDBJ databases">
        <authorList>
            <person name="Gilroy R."/>
        </authorList>
    </citation>
    <scope>NUCLEOTIDE SEQUENCE</scope>
    <source>
        <strain evidence="6">ChiSjej2B20-11307</strain>
    </source>
</reference>
<dbReference type="Gene3D" id="3.40.190.10">
    <property type="entry name" value="Periplasmic binding protein-like II"/>
    <property type="match status" value="2"/>
</dbReference>
<reference evidence="6" key="1">
    <citation type="journal article" date="2021" name="PeerJ">
        <title>Extensive microbial diversity within the chicken gut microbiome revealed by metagenomics and culture.</title>
        <authorList>
            <person name="Gilroy R."/>
            <person name="Ravi A."/>
            <person name="Getino M."/>
            <person name="Pursley I."/>
            <person name="Horton D.L."/>
            <person name="Alikhan N.F."/>
            <person name="Baker D."/>
            <person name="Gharbi K."/>
            <person name="Hall N."/>
            <person name="Watson M."/>
            <person name="Adriaenssens E.M."/>
            <person name="Foster-Nyarko E."/>
            <person name="Jarju S."/>
            <person name="Secka A."/>
            <person name="Antonio M."/>
            <person name="Oren A."/>
            <person name="Chaudhuri R.R."/>
            <person name="La Ragione R."/>
            <person name="Hildebrand F."/>
            <person name="Pallen M.J."/>
        </authorList>
    </citation>
    <scope>NUCLEOTIDE SEQUENCE</scope>
    <source>
        <strain evidence="6">ChiSjej2B20-11307</strain>
    </source>
</reference>
<dbReference type="PROSITE" id="PS50931">
    <property type="entry name" value="HTH_LYSR"/>
    <property type="match status" value="1"/>
</dbReference>
<feature type="domain" description="HTH lysR-type" evidence="5">
    <location>
        <begin position="1"/>
        <end position="58"/>
    </location>
</feature>
<dbReference type="InterPro" id="IPR050950">
    <property type="entry name" value="HTH-type_LysR_regulators"/>
</dbReference>
<evidence type="ECO:0000256" key="3">
    <source>
        <dbReference type="ARBA" id="ARBA00023125"/>
    </source>
</evidence>
<dbReference type="PANTHER" id="PTHR30419:SF8">
    <property type="entry name" value="NITROGEN ASSIMILATION TRANSCRIPTIONAL ACTIVATOR-RELATED"/>
    <property type="match status" value="1"/>
</dbReference>
<dbReference type="InterPro" id="IPR000847">
    <property type="entry name" value="LysR_HTH_N"/>
</dbReference>
<dbReference type="CDD" id="cd05466">
    <property type="entry name" value="PBP2_LTTR_substrate"/>
    <property type="match status" value="1"/>
</dbReference>
<sequence>MEIRVLRYFLEIARAGNMSRAAEAFHVSQPTLSKQMKDLEQELGKKLFRRGSTSLSLTDEGMLLRKRAEDILDMVDKTADEFRALNDISGGEVHIGCAESYQIKYLAQTIQVFKKKYPLFRYHLTSGNTEQVVERLDRGLIDFAVIAEPPNLSKYNYLEVPGVDLWGLVMKKDDALAQKKCIRVNDLMGLPLICSAQGMKFDIARWCGEKVDMLNLSGTVNLAYNGSVFVREGLGYMLMFNHLVDIGSDSDLCFRPLEPPLETKMYVIWKKYQVFSPISELLLDELKICFHMQKH</sequence>
<dbReference type="Proteomes" id="UP000824223">
    <property type="component" value="Unassembled WGS sequence"/>
</dbReference>
<proteinExistence type="inferred from homology"/>
<evidence type="ECO:0000256" key="1">
    <source>
        <dbReference type="ARBA" id="ARBA00009437"/>
    </source>
</evidence>
<comment type="similarity">
    <text evidence="1">Belongs to the LysR transcriptional regulatory family.</text>
</comment>
<keyword evidence="3" id="KW-0238">DNA-binding</keyword>
<evidence type="ECO:0000313" key="6">
    <source>
        <dbReference type="EMBL" id="HJA06575.1"/>
    </source>
</evidence>
<dbReference type="Pfam" id="PF03466">
    <property type="entry name" value="LysR_substrate"/>
    <property type="match status" value="1"/>
</dbReference>
<accession>A0A9D2HB63</accession>
<evidence type="ECO:0000256" key="2">
    <source>
        <dbReference type="ARBA" id="ARBA00023015"/>
    </source>
</evidence>
<dbReference type="SUPFAM" id="SSF53850">
    <property type="entry name" value="Periplasmic binding protein-like II"/>
    <property type="match status" value="1"/>
</dbReference>
<organism evidence="6 7">
    <name type="scientific">Candidatus Mediterraneibacter pullicola</name>
    <dbReference type="NCBI Taxonomy" id="2838682"/>
    <lineage>
        <taxon>Bacteria</taxon>
        <taxon>Bacillati</taxon>
        <taxon>Bacillota</taxon>
        <taxon>Clostridia</taxon>
        <taxon>Lachnospirales</taxon>
        <taxon>Lachnospiraceae</taxon>
        <taxon>Mediterraneibacter</taxon>
    </lineage>
</organism>
<dbReference type="PRINTS" id="PR00039">
    <property type="entry name" value="HTHLYSR"/>
</dbReference>
<dbReference type="InterPro" id="IPR036390">
    <property type="entry name" value="WH_DNA-bd_sf"/>
</dbReference>
<evidence type="ECO:0000313" key="7">
    <source>
        <dbReference type="Proteomes" id="UP000824223"/>
    </source>
</evidence>
<dbReference type="PANTHER" id="PTHR30419">
    <property type="entry name" value="HTH-TYPE TRANSCRIPTIONAL REGULATOR YBHD"/>
    <property type="match status" value="1"/>
</dbReference>
<evidence type="ECO:0000259" key="5">
    <source>
        <dbReference type="PROSITE" id="PS50931"/>
    </source>
</evidence>
<gene>
    <name evidence="6" type="ORF">H9798_05425</name>
</gene>